<proteinExistence type="predicted"/>
<gene>
    <name evidence="2" type="ORF">AFUS01_LOCUS23754</name>
</gene>
<organism evidence="2 3">
    <name type="scientific">Allacma fusca</name>
    <dbReference type="NCBI Taxonomy" id="39272"/>
    <lineage>
        <taxon>Eukaryota</taxon>
        <taxon>Metazoa</taxon>
        <taxon>Ecdysozoa</taxon>
        <taxon>Arthropoda</taxon>
        <taxon>Hexapoda</taxon>
        <taxon>Collembola</taxon>
        <taxon>Symphypleona</taxon>
        <taxon>Sminthuridae</taxon>
        <taxon>Allacma</taxon>
    </lineage>
</organism>
<evidence type="ECO:0000256" key="1">
    <source>
        <dbReference type="SAM" id="Phobius"/>
    </source>
</evidence>
<evidence type="ECO:0000313" key="3">
    <source>
        <dbReference type="Proteomes" id="UP000708208"/>
    </source>
</evidence>
<feature type="non-terminal residue" evidence="2">
    <location>
        <position position="41"/>
    </location>
</feature>
<dbReference type="EMBL" id="CAJVCH010289359">
    <property type="protein sequence ID" value="CAG7785108.1"/>
    <property type="molecule type" value="Genomic_DNA"/>
</dbReference>
<accession>A0A8J2KA77</accession>
<keyword evidence="3" id="KW-1185">Reference proteome</keyword>
<dbReference type="Proteomes" id="UP000708208">
    <property type="component" value="Unassembled WGS sequence"/>
</dbReference>
<protein>
    <submittedName>
        <fullName evidence="2">Uncharacterized protein</fullName>
    </submittedName>
</protein>
<sequence length="41" mass="4830">REKDGDLPKARANLDRLYTYYLMSWAFLVLIITLLLIGILF</sequence>
<keyword evidence="1" id="KW-0472">Membrane</keyword>
<evidence type="ECO:0000313" key="2">
    <source>
        <dbReference type="EMBL" id="CAG7785108.1"/>
    </source>
</evidence>
<name>A0A8J2KA77_9HEXA</name>
<keyword evidence="1" id="KW-1133">Transmembrane helix</keyword>
<feature type="transmembrane region" description="Helical" evidence="1">
    <location>
        <begin position="20"/>
        <end position="40"/>
    </location>
</feature>
<dbReference type="AlphaFoldDB" id="A0A8J2KA77"/>
<comment type="caution">
    <text evidence="2">The sequence shown here is derived from an EMBL/GenBank/DDBJ whole genome shotgun (WGS) entry which is preliminary data.</text>
</comment>
<keyword evidence="1" id="KW-0812">Transmembrane</keyword>
<reference evidence="2" key="1">
    <citation type="submission" date="2021-06" db="EMBL/GenBank/DDBJ databases">
        <authorList>
            <person name="Hodson N. C."/>
            <person name="Mongue J. A."/>
            <person name="Jaron S. K."/>
        </authorList>
    </citation>
    <scope>NUCLEOTIDE SEQUENCE</scope>
</reference>